<dbReference type="RefSeq" id="WP_193719696.1">
    <property type="nucleotide sequence ID" value="NZ_JACSPN010000009.1"/>
</dbReference>
<dbReference type="EMBL" id="JACSPN010000009">
    <property type="protein sequence ID" value="MBE7700413.1"/>
    <property type="molecule type" value="Genomic_DNA"/>
</dbReference>
<keyword evidence="2" id="KW-1185">Reference proteome</keyword>
<gene>
    <name evidence="1" type="ORF">H9623_08860</name>
</gene>
<name>A0A9D5U8D5_9CELL</name>
<sequence length="155" mass="15576">MSVVSGLGQVRRTVAYVLAGAVALLSTGCSPGPGADDAVGAARAFFAAVSAHDAEGACALLAPATRESFEQDAVSPCEQALLDGEVGLVLAPVTQRVEEADGRGDSSVTVAGRQAQVLLGGEVTFLAASGGTWLVTATACVARPERPYDCLLEGD</sequence>
<evidence type="ECO:0000313" key="2">
    <source>
        <dbReference type="Proteomes" id="UP000822993"/>
    </source>
</evidence>
<comment type="caution">
    <text evidence="1">The sequence shown here is derived from an EMBL/GenBank/DDBJ whole genome shotgun (WGS) entry which is preliminary data.</text>
</comment>
<reference evidence="1 2" key="1">
    <citation type="submission" date="2020-08" db="EMBL/GenBank/DDBJ databases">
        <title>A Genomic Blueprint of the Chicken Gut Microbiome.</title>
        <authorList>
            <person name="Gilroy R."/>
            <person name="Ravi A."/>
            <person name="Getino M."/>
            <person name="Pursley I."/>
            <person name="Horton D.L."/>
            <person name="Alikhan N.-F."/>
            <person name="Baker D."/>
            <person name="Gharbi K."/>
            <person name="Hall N."/>
            <person name="Watson M."/>
            <person name="Adriaenssens E.M."/>
            <person name="Foster-Nyarko E."/>
            <person name="Jarju S."/>
            <person name="Secka A."/>
            <person name="Antonio M."/>
            <person name="Oren A."/>
            <person name="Chaudhuri R."/>
            <person name="La Ragione R.M."/>
            <person name="Hildebrand F."/>
            <person name="Pallen M.J."/>
        </authorList>
    </citation>
    <scope>NUCLEOTIDE SEQUENCE [LARGE SCALE GENOMIC DNA]</scope>
    <source>
        <strain evidence="1 2">Sa1BUA8</strain>
    </source>
</reference>
<proteinExistence type="predicted"/>
<evidence type="ECO:0000313" key="1">
    <source>
        <dbReference type="EMBL" id="MBE7700413.1"/>
    </source>
</evidence>
<dbReference type="Proteomes" id="UP000822993">
    <property type="component" value="Unassembled WGS sequence"/>
</dbReference>
<protein>
    <submittedName>
        <fullName evidence="1">Uncharacterized protein</fullName>
    </submittedName>
</protein>
<dbReference type="AlphaFoldDB" id="A0A9D5U8D5"/>
<organism evidence="1 2">
    <name type="scientific">Oerskovia douganii</name>
    <dbReference type="NCBI Taxonomy" id="2762210"/>
    <lineage>
        <taxon>Bacteria</taxon>
        <taxon>Bacillati</taxon>
        <taxon>Actinomycetota</taxon>
        <taxon>Actinomycetes</taxon>
        <taxon>Micrococcales</taxon>
        <taxon>Cellulomonadaceae</taxon>
        <taxon>Oerskovia</taxon>
    </lineage>
</organism>
<accession>A0A9D5U8D5</accession>